<dbReference type="Pfam" id="PF13432">
    <property type="entry name" value="TPR_16"/>
    <property type="match status" value="1"/>
</dbReference>
<evidence type="ECO:0000256" key="1">
    <source>
        <dbReference type="ARBA" id="ARBA00022737"/>
    </source>
</evidence>
<protein>
    <submittedName>
        <fullName evidence="4">Tetratricopeptide repeat-containing protein, putative</fullName>
    </submittedName>
</protein>
<dbReference type="InterPro" id="IPR011990">
    <property type="entry name" value="TPR-like_helical_dom_sf"/>
</dbReference>
<name>B0CB93_ACAM1</name>
<dbReference type="EMBL" id="CP000828">
    <property type="protein sequence ID" value="ABW26732.1"/>
    <property type="molecule type" value="Genomic_DNA"/>
</dbReference>
<dbReference type="STRING" id="329726.AM1_1711"/>
<dbReference type="KEGG" id="amr:AM1_1711"/>
<keyword evidence="1" id="KW-0677">Repeat</keyword>
<feature type="repeat" description="TPR" evidence="3">
    <location>
        <begin position="98"/>
        <end position="131"/>
    </location>
</feature>
<keyword evidence="5" id="KW-1185">Reference proteome</keyword>
<organism evidence="4 5">
    <name type="scientific">Acaryochloris marina (strain MBIC 11017)</name>
    <dbReference type="NCBI Taxonomy" id="329726"/>
    <lineage>
        <taxon>Bacteria</taxon>
        <taxon>Bacillati</taxon>
        <taxon>Cyanobacteriota</taxon>
        <taxon>Cyanophyceae</taxon>
        <taxon>Acaryochloridales</taxon>
        <taxon>Acaryochloridaceae</taxon>
        <taxon>Acaryochloris</taxon>
    </lineage>
</organism>
<dbReference type="HOGENOM" id="CLU_126386_0_0_3"/>
<keyword evidence="2 3" id="KW-0802">TPR repeat</keyword>
<sequence>MQRSHANSVILFLLISSLWLIPGLGQSQATQISLEQAKQELKAGQYNQAEIHLRQIVQDQPQSAEAYFNLGLSLHLQLELDEAIKTYEQAIQLDPTYDRPYTNMGLALIEANQLDEASTVFKQVLSLPERPEQPASIHTLAHYNLAIILKRQGKLDAAQQEVQAALAITPGFTQAQTLQQMLN</sequence>
<dbReference type="AlphaFoldDB" id="B0CB93"/>
<evidence type="ECO:0000256" key="2">
    <source>
        <dbReference type="ARBA" id="ARBA00022803"/>
    </source>
</evidence>
<dbReference type="InterPro" id="IPR051685">
    <property type="entry name" value="Ycf3/AcsC/BcsC/TPR_MFPF"/>
</dbReference>
<dbReference type="SUPFAM" id="SSF48452">
    <property type="entry name" value="TPR-like"/>
    <property type="match status" value="1"/>
</dbReference>
<dbReference type="PROSITE" id="PS50005">
    <property type="entry name" value="TPR"/>
    <property type="match status" value="2"/>
</dbReference>
<feature type="repeat" description="TPR" evidence="3">
    <location>
        <begin position="64"/>
        <end position="97"/>
    </location>
</feature>
<dbReference type="InterPro" id="IPR019734">
    <property type="entry name" value="TPR_rpt"/>
</dbReference>
<evidence type="ECO:0000256" key="3">
    <source>
        <dbReference type="PROSITE-ProRule" id="PRU00339"/>
    </source>
</evidence>
<dbReference type="SMART" id="SM00028">
    <property type="entry name" value="TPR"/>
    <property type="match status" value="4"/>
</dbReference>
<dbReference type="RefSeq" id="WP_012162249.1">
    <property type="nucleotide sequence ID" value="NC_009925.1"/>
</dbReference>
<proteinExistence type="predicted"/>
<dbReference type="eggNOG" id="COG3063">
    <property type="taxonomic scope" value="Bacteria"/>
</dbReference>
<dbReference type="Pfam" id="PF00515">
    <property type="entry name" value="TPR_1"/>
    <property type="match status" value="1"/>
</dbReference>
<gene>
    <name evidence="4" type="ordered locus">AM1_1711</name>
</gene>
<dbReference type="PANTHER" id="PTHR44943">
    <property type="entry name" value="CELLULOSE SYNTHASE OPERON PROTEIN C"/>
    <property type="match status" value="1"/>
</dbReference>
<accession>B0CB93</accession>
<dbReference type="PANTHER" id="PTHR44943:SF8">
    <property type="entry name" value="TPR REPEAT-CONTAINING PROTEIN MJ0263"/>
    <property type="match status" value="1"/>
</dbReference>
<evidence type="ECO:0000313" key="4">
    <source>
        <dbReference type="EMBL" id="ABW26732.1"/>
    </source>
</evidence>
<dbReference type="Proteomes" id="UP000000268">
    <property type="component" value="Chromosome"/>
</dbReference>
<dbReference type="OrthoDB" id="485389at2"/>
<reference evidence="4 5" key="1">
    <citation type="journal article" date="2008" name="Proc. Natl. Acad. Sci. U.S.A.">
        <title>Niche adaptation and genome expansion in the chlorophyll d-producing cyanobacterium Acaryochloris marina.</title>
        <authorList>
            <person name="Swingley W.D."/>
            <person name="Chen M."/>
            <person name="Cheung P.C."/>
            <person name="Conrad A.L."/>
            <person name="Dejesa L.C."/>
            <person name="Hao J."/>
            <person name="Honchak B.M."/>
            <person name="Karbach L.E."/>
            <person name="Kurdoglu A."/>
            <person name="Lahiri S."/>
            <person name="Mastrian S.D."/>
            <person name="Miyashita H."/>
            <person name="Page L."/>
            <person name="Ramakrishna P."/>
            <person name="Satoh S."/>
            <person name="Sattley W.M."/>
            <person name="Shimada Y."/>
            <person name="Taylor H.L."/>
            <person name="Tomo T."/>
            <person name="Tsuchiya T."/>
            <person name="Wang Z.T."/>
            <person name="Raymond J."/>
            <person name="Mimuro M."/>
            <person name="Blankenship R.E."/>
            <person name="Touchman J.W."/>
        </authorList>
    </citation>
    <scope>NUCLEOTIDE SEQUENCE [LARGE SCALE GENOMIC DNA]</scope>
    <source>
        <strain evidence="5">MBIC 11017</strain>
    </source>
</reference>
<evidence type="ECO:0000313" key="5">
    <source>
        <dbReference type="Proteomes" id="UP000000268"/>
    </source>
</evidence>
<dbReference type="Gene3D" id="1.25.40.10">
    <property type="entry name" value="Tetratricopeptide repeat domain"/>
    <property type="match status" value="2"/>
</dbReference>
<dbReference type="PROSITE" id="PS50293">
    <property type="entry name" value="TPR_REGION"/>
    <property type="match status" value="1"/>
</dbReference>